<organism evidence="1 2">
    <name type="scientific">Allacma fusca</name>
    <dbReference type="NCBI Taxonomy" id="39272"/>
    <lineage>
        <taxon>Eukaryota</taxon>
        <taxon>Metazoa</taxon>
        <taxon>Ecdysozoa</taxon>
        <taxon>Arthropoda</taxon>
        <taxon>Hexapoda</taxon>
        <taxon>Collembola</taxon>
        <taxon>Symphypleona</taxon>
        <taxon>Sminthuridae</taxon>
        <taxon>Allacma</taxon>
    </lineage>
</organism>
<dbReference type="Proteomes" id="UP000708208">
    <property type="component" value="Unassembled WGS sequence"/>
</dbReference>
<gene>
    <name evidence="1" type="ORF">AFUS01_LOCUS21073</name>
</gene>
<dbReference type="EMBL" id="CAJVCH010233906">
    <property type="protein sequence ID" value="CAG7732563.1"/>
    <property type="molecule type" value="Genomic_DNA"/>
</dbReference>
<proteinExistence type="predicted"/>
<accession>A0A8J2K3K5</accession>
<sequence>LAQWLSDTDAISLGISQFRQSVNKHLNMPPARWLTRFTLDIQDCIESVATSAPSNYAVEHPIAYEDYLTRKLVSSTIASGTSFGKFFEDILSVCKGGKLKVSRYVEDSINVIKGRCNRFEAELISQKLCILMVYYTSVYRMGNICRRYCRFSVYKHLLF</sequence>
<protein>
    <submittedName>
        <fullName evidence="1">Uncharacterized protein</fullName>
    </submittedName>
</protein>
<keyword evidence="2" id="KW-1185">Reference proteome</keyword>
<dbReference type="AlphaFoldDB" id="A0A8J2K3K5"/>
<comment type="caution">
    <text evidence="1">The sequence shown here is derived from an EMBL/GenBank/DDBJ whole genome shotgun (WGS) entry which is preliminary data.</text>
</comment>
<evidence type="ECO:0000313" key="2">
    <source>
        <dbReference type="Proteomes" id="UP000708208"/>
    </source>
</evidence>
<reference evidence="1" key="1">
    <citation type="submission" date="2021-06" db="EMBL/GenBank/DDBJ databases">
        <authorList>
            <person name="Hodson N. C."/>
            <person name="Mongue J. A."/>
            <person name="Jaron S. K."/>
        </authorList>
    </citation>
    <scope>NUCLEOTIDE SEQUENCE</scope>
</reference>
<feature type="non-terminal residue" evidence="1">
    <location>
        <position position="1"/>
    </location>
</feature>
<evidence type="ECO:0000313" key="1">
    <source>
        <dbReference type="EMBL" id="CAG7732563.1"/>
    </source>
</evidence>
<name>A0A8J2K3K5_9HEXA</name>